<evidence type="ECO:0000313" key="3">
    <source>
        <dbReference type="Proteomes" id="UP000186931"/>
    </source>
</evidence>
<dbReference type="AlphaFoldDB" id="A0A1E8E1P7"/>
<dbReference type="EMBL" id="MKQS01000012">
    <property type="protein sequence ID" value="OFE43489.1"/>
    <property type="molecule type" value="Genomic_DNA"/>
</dbReference>
<accession>A0A1E8E1P7</accession>
<gene>
    <name evidence="2" type="ORF">BJN41_07445</name>
</gene>
<dbReference type="InterPro" id="IPR023875">
    <property type="entry name" value="DNA_repair_put"/>
</dbReference>
<feature type="domain" description="DUF4130" evidence="1">
    <location>
        <begin position="90"/>
        <end position="261"/>
    </location>
</feature>
<organism evidence="2 3">
    <name type="scientific">Acinetobacter towneri</name>
    <dbReference type="NCBI Taxonomy" id="202956"/>
    <lineage>
        <taxon>Bacteria</taxon>
        <taxon>Pseudomonadati</taxon>
        <taxon>Pseudomonadota</taxon>
        <taxon>Gammaproteobacteria</taxon>
        <taxon>Moraxellales</taxon>
        <taxon>Moraxellaceae</taxon>
        <taxon>Acinetobacter</taxon>
    </lineage>
</organism>
<dbReference type="STRING" id="202956.BJN41_07445"/>
<dbReference type="InterPro" id="IPR025404">
    <property type="entry name" value="DUF4130"/>
</dbReference>
<comment type="caution">
    <text evidence="2">The sequence shown here is derived from an EMBL/GenBank/DDBJ whole genome shotgun (WGS) entry which is preliminary data.</text>
</comment>
<dbReference type="Proteomes" id="UP000186931">
    <property type="component" value="Unassembled WGS sequence"/>
</dbReference>
<evidence type="ECO:0000259" key="1">
    <source>
        <dbReference type="Pfam" id="PF13566"/>
    </source>
</evidence>
<dbReference type="RefSeq" id="WP_070154441.1">
    <property type="nucleotide sequence ID" value="NZ_JBBMKL010000001.1"/>
</dbReference>
<proteinExistence type="predicted"/>
<dbReference type="NCBIfam" id="TIGR03915">
    <property type="entry name" value="SAM_7_link_chp"/>
    <property type="match status" value="1"/>
</dbReference>
<sequence length="264" mass="31929">MLSDAVVYYYFDGSMVGLLNCVFRAFQFKEFHVQLCLNQGAQHGLFATVVEIPNHEQHASRVWSALQQKLSHSSLRQFYLAYLSESLDAYQHLFNYCIYVFRHQHSVEKNYSHPSVLAISQWTKKVGREKHRMEAFVRFKKTTDGLFLSLVRPDFNVLPLIQPHFKRRYQDQRWLIYDEQRKYGLYYDLHEIHEVSLDAHQIDRNIENGASQNFQLELDEQEELYDQLWKDYFNSINIKERQNVKLHVQYLPKRYWRYLNEKYV</sequence>
<name>A0A1E8E1P7_9GAMM</name>
<dbReference type="Pfam" id="PF13566">
    <property type="entry name" value="DUF4130"/>
    <property type="match status" value="1"/>
</dbReference>
<protein>
    <submittedName>
        <fullName evidence="2">DNA metabolism protein</fullName>
    </submittedName>
</protein>
<reference evidence="2 3" key="1">
    <citation type="submission" date="2016-10" db="EMBL/GenBank/DDBJ databases">
        <title>Genome of airborne Acinetobacter sp. 5-2Ac02 in the hospital environment: Species near to Acinetobacter towneri.</title>
        <authorList>
            <person name="Barbosa B."/>
            <person name="Fernandez-Garcia L."/>
            <person name="Gato E."/>
            <person name="Leao R."/>
            <person name="Albano R."/>
            <person name="Fernandez B."/>
            <person name="Fernandez-Cuenca F."/>
            <person name="Marques E."/>
            <person name="Tomas M."/>
        </authorList>
    </citation>
    <scope>NUCLEOTIDE SEQUENCE [LARGE SCALE GENOMIC DNA]</scope>
    <source>
        <strain evidence="2 3">5-2Ac02</strain>
    </source>
</reference>
<evidence type="ECO:0000313" key="2">
    <source>
        <dbReference type="EMBL" id="OFE43489.1"/>
    </source>
</evidence>